<reference evidence="8 9" key="1">
    <citation type="submission" date="2023-11" db="EMBL/GenBank/DDBJ databases">
        <title>Paucibacter sp. nov., isolated from fresh soil in Korea.</title>
        <authorList>
            <person name="Le N.T.T."/>
        </authorList>
    </citation>
    <scope>NUCLEOTIDE SEQUENCE [LARGE SCALE GENOMIC DNA]</scope>
    <source>
        <strain evidence="8 9">R3-3</strain>
    </source>
</reference>
<evidence type="ECO:0000256" key="5">
    <source>
        <dbReference type="ARBA" id="ARBA00022692"/>
    </source>
</evidence>
<evidence type="ECO:0000313" key="9">
    <source>
        <dbReference type="Proteomes" id="UP001285263"/>
    </source>
</evidence>
<dbReference type="PANTHER" id="PTHR30026:SF20">
    <property type="entry name" value="OUTER MEMBRANE PROTEIN TOLC"/>
    <property type="match status" value="1"/>
</dbReference>
<keyword evidence="5" id="KW-0812">Transmembrane</keyword>
<dbReference type="Pfam" id="PF02321">
    <property type="entry name" value="OEP"/>
    <property type="match status" value="2"/>
</dbReference>
<evidence type="ECO:0000256" key="3">
    <source>
        <dbReference type="ARBA" id="ARBA00022448"/>
    </source>
</evidence>
<evidence type="ECO:0000256" key="6">
    <source>
        <dbReference type="ARBA" id="ARBA00023136"/>
    </source>
</evidence>
<comment type="subcellular location">
    <subcellularLocation>
        <location evidence="1">Cell outer membrane</location>
    </subcellularLocation>
</comment>
<organism evidence="8 9">
    <name type="scientific">Roseateles agri</name>
    <dbReference type="NCBI Taxonomy" id="3098619"/>
    <lineage>
        <taxon>Bacteria</taxon>
        <taxon>Pseudomonadati</taxon>
        <taxon>Pseudomonadota</taxon>
        <taxon>Betaproteobacteria</taxon>
        <taxon>Burkholderiales</taxon>
        <taxon>Sphaerotilaceae</taxon>
        <taxon>Roseateles</taxon>
    </lineage>
</organism>
<evidence type="ECO:0000256" key="1">
    <source>
        <dbReference type="ARBA" id="ARBA00004442"/>
    </source>
</evidence>
<keyword evidence="4" id="KW-1134">Transmembrane beta strand</keyword>
<dbReference type="PANTHER" id="PTHR30026">
    <property type="entry name" value="OUTER MEMBRANE PROTEIN TOLC"/>
    <property type="match status" value="1"/>
</dbReference>
<evidence type="ECO:0000256" key="7">
    <source>
        <dbReference type="ARBA" id="ARBA00023237"/>
    </source>
</evidence>
<evidence type="ECO:0000313" key="8">
    <source>
        <dbReference type="EMBL" id="MDY0744002.1"/>
    </source>
</evidence>
<dbReference type="RefSeq" id="WP_320421912.1">
    <property type="nucleotide sequence ID" value="NZ_JAXCLA010000002.1"/>
</dbReference>
<evidence type="ECO:0000256" key="2">
    <source>
        <dbReference type="ARBA" id="ARBA00007613"/>
    </source>
</evidence>
<dbReference type="InterPro" id="IPR051906">
    <property type="entry name" value="TolC-like"/>
</dbReference>
<keyword evidence="7" id="KW-0998">Cell outer membrane</keyword>
<keyword evidence="3" id="KW-0813">Transport</keyword>
<keyword evidence="9" id="KW-1185">Reference proteome</keyword>
<keyword evidence="6" id="KW-0472">Membrane</keyword>
<sequence length="452" mass="49378">MAFATTSSAQSRDNELRRVQERSQVGVDCDVETGGSIDLFKALRLSLCRNGVLAGKKAAIDSALSELELSKAEAYPILKASAQYNDGKRWTEISDIPEFSNIHKTNGPGMSVNLSWTAYDFGHQKAGQKAAAAKLDGSRFDYQSALLSNFKKLSGDYFKLYSEILATDYLRELVSLAESTLKMATSRSKAGTATLVEKIAAEAGLIRAKSTFDSANLSVRFSRSRLASSLGIGADFKLATNLQSLLSEGDIDRFLLQFGPENEVYRHPDYLSAKSATEAARARYEQIRSEAYPTVAVNSALNYNGQPITSNPGSPPLSGKIYEWSVQLQISVPIFDRGENARLSKALAELNKAMAAEDEVKQALIEAAVSAAEDLREAAHEKSVSSQMLEQMKKSLEAAEERYRNGLGSVSEFNTAQDAYISAARQMVNSQANLPDKYMKYCLQIGYLPADL</sequence>
<dbReference type="Gene3D" id="1.20.1600.10">
    <property type="entry name" value="Outer membrane efflux proteins (OEP)"/>
    <property type="match status" value="1"/>
</dbReference>
<comment type="similarity">
    <text evidence="2">Belongs to the outer membrane factor (OMF) (TC 1.B.17) family.</text>
</comment>
<accession>A0ABU5DCI8</accession>
<name>A0ABU5DCI8_9BURK</name>
<proteinExistence type="inferred from homology"/>
<dbReference type="InterPro" id="IPR003423">
    <property type="entry name" value="OMP_efflux"/>
</dbReference>
<evidence type="ECO:0000256" key="4">
    <source>
        <dbReference type="ARBA" id="ARBA00022452"/>
    </source>
</evidence>
<protein>
    <submittedName>
        <fullName evidence="8">TolC family protein</fullName>
    </submittedName>
</protein>
<dbReference type="Proteomes" id="UP001285263">
    <property type="component" value="Unassembled WGS sequence"/>
</dbReference>
<dbReference type="SUPFAM" id="SSF56954">
    <property type="entry name" value="Outer membrane efflux proteins (OEP)"/>
    <property type="match status" value="1"/>
</dbReference>
<gene>
    <name evidence="8" type="ORF">SNE35_05780</name>
</gene>
<dbReference type="EMBL" id="JAXCLA010000002">
    <property type="protein sequence ID" value="MDY0744002.1"/>
    <property type="molecule type" value="Genomic_DNA"/>
</dbReference>
<comment type="caution">
    <text evidence="8">The sequence shown here is derived from an EMBL/GenBank/DDBJ whole genome shotgun (WGS) entry which is preliminary data.</text>
</comment>